<dbReference type="PROSITE" id="PS51186">
    <property type="entry name" value="GNAT"/>
    <property type="match status" value="1"/>
</dbReference>
<dbReference type="GO" id="GO:0016747">
    <property type="term" value="F:acyltransferase activity, transferring groups other than amino-acyl groups"/>
    <property type="evidence" value="ECO:0007669"/>
    <property type="project" value="InterPro"/>
</dbReference>
<gene>
    <name evidence="2" type="ORF">XI38_13305</name>
</gene>
<evidence type="ECO:0000259" key="1">
    <source>
        <dbReference type="PROSITE" id="PS51186"/>
    </source>
</evidence>
<dbReference type="OrthoDB" id="7057833at2"/>
<dbReference type="EMBL" id="LAVO01000015">
    <property type="protein sequence ID" value="KOS09865.1"/>
    <property type="molecule type" value="Genomic_DNA"/>
</dbReference>
<dbReference type="PATRIC" id="fig|84292.3.peg.2704"/>
<comment type="caution">
    <text evidence="2">The sequence shown here is derived from an EMBL/GenBank/DDBJ whole genome shotgun (WGS) entry which is preliminary data.</text>
</comment>
<dbReference type="SUPFAM" id="SSF55729">
    <property type="entry name" value="Acyl-CoA N-acyltransferases (Nat)"/>
    <property type="match status" value="1"/>
</dbReference>
<protein>
    <submittedName>
        <fullName evidence="2">Acetyltransferase</fullName>
    </submittedName>
</protein>
<dbReference type="AlphaFoldDB" id="A0A0M9VK99"/>
<dbReference type="Gene3D" id="3.40.630.30">
    <property type="match status" value="1"/>
</dbReference>
<dbReference type="Pfam" id="PF13508">
    <property type="entry name" value="Acetyltransf_7"/>
    <property type="match status" value="1"/>
</dbReference>
<dbReference type="KEGG" id="mcw:A8L33_01060"/>
<feature type="domain" description="N-acetyltransferase" evidence="1">
    <location>
        <begin position="4"/>
        <end position="201"/>
    </location>
</feature>
<dbReference type="InterPro" id="IPR000182">
    <property type="entry name" value="GNAT_dom"/>
</dbReference>
<dbReference type="InterPro" id="IPR052523">
    <property type="entry name" value="Trichothecene_AcTrans"/>
</dbReference>
<name>A0A0M9VK99_9MICO</name>
<sequence length="205" mass="21780">MTTLTITPARAEDLDAAAAVLADAFAEDPALRAVVADGPGRSTRLTRLFRATLAAGPFPTGTVDLARDESGRILGVAAWEGPTARRGGVRRYLGQLPALLRALGPAGLVRAARVSSIFDARRPLEPHWYLAEIGVAPEARGLGVGGRLLATHLAALDRMRQAAYLESSTPINRRLYARLGFVELDAIDGLDGARPMAMLRPPQVV</sequence>
<evidence type="ECO:0000313" key="2">
    <source>
        <dbReference type="EMBL" id="KOS09865.1"/>
    </source>
</evidence>
<dbReference type="PANTHER" id="PTHR42791">
    <property type="entry name" value="GNAT FAMILY ACETYLTRANSFERASE"/>
    <property type="match status" value="1"/>
</dbReference>
<keyword evidence="3" id="KW-1185">Reference proteome</keyword>
<accession>A0A0M9VK99</accession>
<dbReference type="Proteomes" id="UP000037737">
    <property type="component" value="Unassembled WGS sequence"/>
</dbReference>
<reference evidence="2" key="1">
    <citation type="submission" date="2015-04" db="EMBL/GenBank/DDBJ databases">
        <title>Complete genome sequence of Microbacterium chocolatum SIT 101, a bacterium enantioselectively hydrolyzing mesomeric diesters.</title>
        <authorList>
            <person name="Li X."/>
            <person name="Xu Y."/>
        </authorList>
    </citation>
    <scope>NUCLEOTIDE SEQUENCE [LARGE SCALE GENOMIC DNA]</scope>
    <source>
        <strain evidence="2">SIT 101</strain>
    </source>
</reference>
<organism evidence="2 3">
    <name type="scientific">Microbacterium aurantiacum</name>
    <dbReference type="NCBI Taxonomy" id="162393"/>
    <lineage>
        <taxon>Bacteria</taxon>
        <taxon>Bacillati</taxon>
        <taxon>Actinomycetota</taxon>
        <taxon>Actinomycetes</taxon>
        <taxon>Micrococcales</taxon>
        <taxon>Microbacteriaceae</taxon>
        <taxon>Microbacterium</taxon>
    </lineage>
</organism>
<dbReference type="CDD" id="cd04301">
    <property type="entry name" value="NAT_SF"/>
    <property type="match status" value="1"/>
</dbReference>
<dbReference type="PANTHER" id="PTHR42791:SF1">
    <property type="entry name" value="N-ACETYLTRANSFERASE DOMAIN-CONTAINING PROTEIN"/>
    <property type="match status" value="1"/>
</dbReference>
<dbReference type="InterPro" id="IPR016181">
    <property type="entry name" value="Acyl_CoA_acyltransferase"/>
</dbReference>
<proteinExistence type="predicted"/>
<evidence type="ECO:0000313" key="3">
    <source>
        <dbReference type="Proteomes" id="UP000037737"/>
    </source>
</evidence>